<name>A0A178ZJK4_9EURO</name>
<dbReference type="RefSeq" id="XP_018693341.1">
    <property type="nucleotide sequence ID" value="XM_018836488.1"/>
</dbReference>
<dbReference type="EMBL" id="LVYI01000004">
    <property type="protein sequence ID" value="OAP59974.1"/>
    <property type="molecule type" value="Genomic_DNA"/>
</dbReference>
<dbReference type="AlphaFoldDB" id="A0A178ZJK4"/>
<evidence type="ECO:0000259" key="2">
    <source>
        <dbReference type="Pfam" id="PF01636"/>
    </source>
</evidence>
<proteinExistence type="predicted"/>
<keyword evidence="4" id="KW-1185">Reference proteome</keyword>
<protein>
    <recommendedName>
        <fullName evidence="2">Aminoglycoside phosphotransferase domain-containing protein</fullName>
    </recommendedName>
</protein>
<organism evidence="3 4">
    <name type="scientific">Fonsecaea erecta</name>
    <dbReference type="NCBI Taxonomy" id="1367422"/>
    <lineage>
        <taxon>Eukaryota</taxon>
        <taxon>Fungi</taxon>
        <taxon>Dikarya</taxon>
        <taxon>Ascomycota</taxon>
        <taxon>Pezizomycotina</taxon>
        <taxon>Eurotiomycetes</taxon>
        <taxon>Chaetothyriomycetidae</taxon>
        <taxon>Chaetothyriales</taxon>
        <taxon>Herpotrichiellaceae</taxon>
        <taxon>Fonsecaea</taxon>
    </lineage>
</organism>
<evidence type="ECO:0000313" key="4">
    <source>
        <dbReference type="Proteomes" id="UP000078343"/>
    </source>
</evidence>
<feature type="signal peptide" evidence="1">
    <location>
        <begin position="1"/>
        <end position="19"/>
    </location>
</feature>
<evidence type="ECO:0000313" key="3">
    <source>
        <dbReference type="EMBL" id="OAP59974.1"/>
    </source>
</evidence>
<dbReference type="SUPFAM" id="SSF56112">
    <property type="entry name" value="Protein kinase-like (PK-like)"/>
    <property type="match status" value="1"/>
</dbReference>
<dbReference type="STRING" id="1367422.A0A178ZJK4"/>
<comment type="caution">
    <text evidence="3">The sequence shown here is derived from an EMBL/GenBank/DDBJ whole genome shotgun (WGS) entry which is preliminary data.</text>
</comment>
<dbReference type="CDD" id="cd05120">
    <property type="entry name" value="APH_ChoK_like"/>
    <property type="match status" value="1"/>
</dbReference>
<feature type="domain" description="Aminoglycoside phosphotransferase" evidence="2">
    <location>
        <begin position="95"/>
        <end position="292"/>
    </location>
</feature>
<dbReference type="Pfam" id="PF01636">
    <property type="entry name" value="APH"/>
    <property type="match status" value="1"/>
</dbReference>
<gene>
    <name evidence="3" type="ORF">AYL99_04976</name>
</gene>
<sequence length="318" mass="36668">MVLLPLPVLLFLIWRRSFANIHPSRPLHKIERNSPHLDDSVSIPYAAEDSDLPAKIPDTTEILSCQRILIERTGVKVVALGHHFVAKYGPAVNLEEGRTMIFLRRRAQVAIPKVYALFRACDQNFIIMERIEGQTLRDVWPALTDVEKTTIANRIKESLIKIRSLPAPNTYCSLGNKPLRHPLFWTPADDPRCDGPFESESELNDALVRKFRASEAMQGKAPFYQNNLPYVFQGHPPVFTHGDLQLKNMMIRKTPESLGEVVLLDWEVAGWYPNYWEYAQAIIACGLFDDDWHQYVNDILPAFRSEYAWLRMIRSELW</sequence>
<reference evidence="3 4" key="1">
    <citation type="submission" date="2016-04" db="EMBL/GenBank/DDBJ databases">
        <title>Draft genome of Fonsecaea erecta CBS 125763.</title>
        <authorList>
            <person name="Weiss V.A."/>
            <person name="Vicente V.A."/>
            <person name="Raittz R.T."/>
            <person name="Moreno L.F."/>
            <person name="De Souza E.M."/>
            <person name="Pedrosa F.O."/>
            <person name="Steffens M.B."/>
            <person name="Faoro H."/>
            <person name="Tadra-Sfeir M.Z."/>
            <person name="Najafzadeh M.J."/>
            <person name="Felipe M.S."/>
            <person name="Teixeira M."/>
            <person name="Sun J."/>
            <person name="Xi L."/>
            <person name="Gomes R."/>
            <person name="De Azevedo C.M."/>
            <person name="Salgado C.G."/>
            <person name="Da Silva M.B."/>
            <person name="Nascimento M.F."/>
            <person name="Queiroz-Telles F."/>
            <person name="Attili D.S."/>
            <person name="Gorbushina A."/>
        </authorList>
    </citation>
    <scope>NUCLEOTIDE SEQUENCE [LARGE SCALE GENOMIC DNA]</scope>
    <source>
        <strain evidence="3 4">CBS 125763</strain>
    </source>
</reference>
<dbReference type="OrthoDB" id="2906425at2759"/>
<evidence type="ECO:0000256" key="1">
    <source>
        <dbReference type="SAM" id="SignalP"/>
    </source>
</evidence>
<dbReference type="Gene3D" id="3.90.1200.10">
    <property type="match status" value="1"/>
</dbReference>
<dbReference type="InterPro" id="IPR011009">
    <property type="entry name" value="Kinase-like_dom_sf"/>
</dbReference>
<dbReference type="InterPro" id="IPR002575">
    <property type="entry name" value="Aminoglycoside_PTrfase"/>
</dbReference>
<dbReference type="PANTHER" id="PTHR21310">
    <property type="entry name" value="AMINOGLYCOSIDE PHOSPHOTRANSFERASE-RELATED-RELATED"/>
    <property type="match status" value="1"/>
</dbReference>
<keyword evidence="1" id="KW-0732">Signal</keyword>
<dbReference type="InterPro" id="IPR051678">
    <property type="entry name" value="AGP_Transferase"/>
</dbReference>
<dbReference type="Proteomes" id="UP000078343">
    <property type="component" value="Unassembled WGS sequence"/>
</dbReference>
<feature type="chain" id="PRO_5008098558" description="Aminoglycoside phosphotransferase domain-containing protein" evidence="1">
    <location>
        <begin position="20"/>
        <end position="318"/>
    </location>
</feature>
<accession>A0A178ZJK4</accession>
<dbReference type="PANTHER" id="PTHR21310:SF48">
    <property type="entry name" value="AMINOGLYCOSIDE PHOSPHOTRANSFERASE DOMAIN-CONTAINING PROTEIN"/>
    <property type="match status" value="1"/>
</dbReference>
<dbReference type="GeneID" id="30009144"/>